<dbReference type="Proteomes" id="UP001219934">
    <property type="component" value="Unassembled WGS sequence"/>
</dbReference>
<accession>A0AAD6B6F8</accession>
<name>A0AAD6B6F8_9TELE</name>
<feature type="non-terminal residue" evidence="1">
    <location>
        <position position="1"/>
    </location>
</feature>
<dbReference type="EMBL" id="JAPTMU010000008">
    <property type="protein sequence ID" value="KAJ4938931.1"/>
    <property type="molecule type" value="Genomic_DNA"/>
</dbReference>
<sequence length="64" mass="7290">GAVVQWVKGDAARERPGEWGEQFALNPIRVCYGGWRAEGRMIEGRRGKMSSLRRVMEGSRERRG</sequence>
<protein>
    <submittedName>
        <fullName evidence="1">Uncharacterized protein</fullName>
    </submittedName>
</protein>
<keyword evidence="2" id="KW-1185">Reference proteome</keyword>
<feature type="non-terminal residue" evidence="1">
    <location>
        <position position="64"/>
    </location>
</feature>
<gene>
    <name evidence="1" type="ORF">JOQ06_028397</name>
</gene>
<proteinExistence type="predicted"/>
<reference evidence="1" key="1">
    <citation type="submission" date="2022-11" db="EMBL/GenBank/DDBJ databases">
        <title>Chromosome-level genome of Pogonophryne albipinna.</title>
        <authorList>
            <person name="Jo E."/>
        </authorList>
    </citation>
    <scope>NUCLEOTIDE SEQUENCE</scope>
    <source>
        <strain evidence="1">SGF0006</strain>
        <tissue evidence="1">Muscle</tissue>
    </source>
</reference>
<organism evidence="1 2">
    <name type="scientific">Pogonophryne albipinna</name>
    <dbReference type="NCBI Taxonomy" id="1090488"/>
    <lineage>
        <taxon>Eukaryota</taxon>
        <taxon>Metazoa</taxon>
        <taxon>Chordata</taxon>
        <taxon>Craniata</taxon>
        <taxon>Vertebrata</taxon>
        <taxon>Euteleostomi</taxon>
        <taxon>Actinopterygii</taxon>
        <taxon>Neopterygii</taxon>
        <taxon>Teleostei</taxon>
        <taxon>Neoteleostei</taxon>
        <taxon>Acanthomorphata</taxon>
        <taxon>Eupercaria</taxon>
        <taxon>Perciformes</taxon>
        <taxon>Notothenioidei</taxon>
        <taxon>Pogonophryne</taxon>
    </lineage>
</organism>
<comment type="caution">
    <text evidence="1">The sequence shown here is derived from an EMBL/GenBank/DDBJ whole genome shotgun (WGS) entry which is preliminary data.</text>
</comment>
<dbReference type="AlphaFoldDB" id="A0AAD6B6F8"/>
<evidence type="ECO:0000313" key="2">
    <source>
        <dbReference type="Proteomes" id="UP001219934"/>
    </source>
</evidence>
<evidence type="ECO:0000313" key="1">
    <source>
        <dbReference type="EMBL" id="KAJ4938931.1"/>
    </source>
</evidence>